<dbReference type="InterPro" id="IPR012258">
    <property type="entry name" value="Acyl-CoA_oxidase"/>
</dbReference>
<evidence type="ECO:0000256" key="3">
    <source>
        <dbReference type="ARBA" id="ARBA00022630"/>
    </source>
</evidence>
<dbReference type="InterPro" id="IPR055060">
    <property type="entry name" value="ACOX_C_alpha1"/>
</dbReference>
<comment type="cofactor">
    <cofactor evidence="1">
        <name>FAD</name>
        <dbReference type="ChEBI" id="CHEBI:57692"/>
    </cofactor>
</comment>
<dbReference type="GO" id="GO:0071949">
    <property type="term" value="F:FAD binding"/>
    <property type="evidence" value="ECO:0007669"/>
    <property type="project" value="InterPro"/>
</dbReference>
<keyword evidence="5" id="KW-0560">Oxidoreductase</keyword>
<evidence type="ECO:0000256" key="5">
    <source>
        <dbReference type="ARBA" id="ARBA00023002"/>
    </source>
</evidence>
<evidence type="ECO:0000313" key="11">
    <source>
        <dbReference type="Proteomes" id="UP001272987"/>
    </source>
</evidence>
<dbReference type="InterPro" id="IPR009100">
    <property type="entry name" value="AcylCoA_DH/oxidase_NM_dom_sf"/>
</dbReference>
<dbReference type="GO" id="GO:0005504">
    <property type="term" value="F:fatty acid binding"/>
    <property type="evidence" value="ECO:0007669"/>
    <property type="project" value="TreeGrafter"/>
</dbReference>
<dbReference type="Proteomes" id="UP001282288">
    <property type="component" value="Unassembled WGS sequence"/>
</dbReference>
<name>A0AAP6BK65_9ACTN</name>
<dbReference type="SUPFAM" id="SSF56645">
    <property type="entry name" value="Acyl-CoA dehydrogenase NM domain-like"/>
    <property type="match status" value="1"/>
</dbReference>
<dbReference type="GO" id="GO:0033540">
    <property type="term" value="P:fatty acid beta-oxidation using acyl-CoA oxidase"/>
    <property type="evidence" value="ECO:0007669"/>
    <property type="project" value="TreeGrafter"/>
</dbReference>
<dbReference type="InterPro" id="IPR002655">
    <property type="entry name" value="Acyl-CoA_oxidase_C"/>
</dbReference>
<evidence type="ECO:0000256" key="4">
    <source>
        <dbReference type="ARBA" id="ARBA00022827"/>
    </source>
</evidence>
<proteinExistence type="inferred from homology"/>
<feature type="compositionally biased region" description="Low complexity" evidence="6">
    <location>
        <begin position="368"/>
        <end position="381"/>
    </location>
</feature>
<dbReference type="PIRSF" id="PIRSF000168">
    <property type="entry name" value="Acyl-CoA_oxidase"/>
    <property type="match status" value="1"/>
</dbReference>
<evidence type="ECO:0000256" key="2">
    <source>
        <dbReference type="ARBA" id="ARBA00006288"/>
    </source>
</evidence>
<feature type="domain" description="Acyl-CoA oxidase C-alpha1" evidence="8">
    <location>
        <begin position="275"/>
        <end position="344"/>
    </location>
</feature>
<dbReference type="RefSeq" id="WP_010351091.1">
    <property type="nucleotide sequence ID" value="NZ_BCMK01000112.1"/>
</dbReference>
<reference evidence="9 11" key="1">
    <citation type="journal article" date="2023" name="Microb. Genom.">
        <title>Mesoterricola silvestris gen. nov., sp. nov., Mesoterricola sediminis sp. nov., Geothrix oryzae sp. nov., Geothrix edaphica sp. nov., Geothrix rubra sp. nov., and Geothrix limicola sp. nov., six novel members of Acidobacteriota isolated from soils.</title>
        <authorList>
            <person name="Weisberg A.J."/>
            <person name="Pearce E."/>
            <person name="Kramer C.G."/>
            <person name="Chang J.H."/>
            <person name="Clarke C.R."/>
        </authorList>
    </citation>
    <scope>NUCLEOTIDE SEQUENCE</scope>
    <source>
        <strain evidence="10 11">NB05-1H</strain>
        <strain evidence="9">NRRL_B-16521</strain>
    </source>
</reference>
<protein>
    <submittedName>
        <fullName evidence="9">Acyl-CoA dehydrogenase</fullName>
    </submittedName>
</protein>
<dbReference type="GO" id="GO:0055088">
    <property type="term" value="P:lipid homeostasis"/>
    <property type="evidence" value="ECO:0007669"/>
    <property type="project" value="TreeGrafter"/>
</dbReference>
<dbReference type="EMBL" id="JARAWP010000050">
    <property type="protein sequence ID" value="MDX3025603.1"/>
    <property type="molecule type" value="Genomic_DNA"/>
</dbReference>
<feature type="domain" description="Acyl-CoA oxidase C-terminal" evidence="7">
    <location>
        <begin position="528"/>
        <end position="653"/>
    </location>
</feature>
<evidence type="ECO:0000259" key="8">
    <source>
        <dbReference type="Pfam" id="PF22924"/>
    </source>
</evidence>
<dbReference type="InterPro" id="IPR036250">
    <property type="entry name" value="AcylCo_DH-like_C"/>
</dbReference>
<dbReference type="PANTHER" id="PTHR10909">
    <property type="entry name" value="ELECTRON TRANSPORT OXIDOREDUCTASE"/>
    <property type="match status" value="1"/>
</dbReference>
<comment type="caution">
    <text evidence="9">The sequence shown here is derived from an EMBL/GenBank/DDBJ whole genome shotgun (WGS) entry which is preliminary data.</text>
</comment>
<organism evidence="9 12">
    <name type="scientific">Streptomyces acidiscabies</name>
    <dbReference type="NCBI Taxonomy" id="42234"/>
    <lineage>
        <taxon>Bacteria</taxon>
        <taxon>Bacillati</taxon>
        <taxon>Actinomycetota</taxon>
        <taxon>Actinomycetes</taxon>
        <taxon>Kitasatosporales</taxon>
        <taxon>Streptomycetaceae</taxon>
        <taxon>Streptomyces</taxon>
    </lineage>
</organism>
<feature type="region of interest" description="Disordered" evidence="6">
    <location>
        <begin position="365"/>
        <end position="428"/>
    </location>
</feature>
<dbReference type="AlphaFoldDB" id="A0AAP6BK65"/>
<keyword evidence="11" id="KW-1185">Reference proteome</keyword>
<dbReference type="Pfam" id="PF22924">
    <property type="entry name" value="ACOX_C_alpha1"/>
    <property type="match status" value="2"/>
</dbReference>
<dbReference type="Pfam" id="PF01756">
    <property type="entry name" value="ACOX"/>
    <property type="match status" value="1"/>
</dbReference>
<dbReference type="Gene3D" id="1.20.140.10">
    <property type="entry name" value="Butyryl-CoA Dehydrogenase, subunit A, domain 3"/>
    <property type="match status" value="2"/>
</dbReference>
<evidence type="ECO:0000259" key="7">
    <source>
        <dbReference type="Pfam" id="PF01756"/>
    </source>
</evidence>
<evidence type="ECO:0000313" key="12">
    <source>
        <dbReference type="Proteomes" id="UP001282288"/>
    </source>
</evidence>
<dbReference type="Proteomes" id="UP001272987">
    <property type="component" value="Unassembled WGS sequence"/>
</dbReference>
<dbReference type="GO" id="GO:0003997">
    <property type="term" value="F:acyl-CoA oxidase activity"/>
    <property type="evidence" value="ECO:0007669"/>
    <property type="project" value="InterPro"/>
</dbReference>
<gene>
    <name evidence="9" type="ORF">PV399_42000</name>
    <name evidence="10" type="ORF">PV666_48245</name>
</gene>
<dbReference type="SUPFAM" id="SSF47203">
    <property type="entry name" value="Acyl-CoA dehydrogenase C-terminal domain-like"/>
    <property type="match status" value="3"/>
</dbReference>
<dbReference type="PANTHER" id="PTHR10909:SF382">
    <property type="entry name" value="ACYL-COENZYME A OXIDASE"/>
    <property type="match status" value="1"/>
</dbReference>
<dbReference type="InterPro" id="IPR046373">
    <property type="entry name" value="Acyl-CoA_Oxase/DH_mid-dom_sf"/>
</dbReference>
<evidence type="ECO:0000256" key="6">
    <source>
        <dbReference type="SAM" id="MobiDB-lite"/>
    </source>
</evidence>
<dbReference type="EMBL" id="JARAWC010000054">
    <property type="protein sequence ID" value="MDX2966238.1"/>
    <property type="molecule type" value="Genomic_DNA"/>
</dbReference>
<keyword evidence="3" id="KW-0285">Flavoprotein</keyword>
<evidence type="ECO:0000313" key="10">
    <source>
        <dbReference type="EMBL" id="MDX3025603.1"/>
    </source>
</evidence>
<accession>A0AAP6BK65</accession>
<comment type="similarity">
    <text evidence="2">Belongs to the acyl-CoA oxidase family.</text>
</comment>
<keyword evidence="4" id="KW-0274">FAD</keyword>
<dbReference type="Gene3D" id="2.40.110.10">
    <property type="entry name" value="Butyryl-CoA Dehydrogenase, subunit A, domain 2"/>
    <property type="match status" value="1"/>
</dbReference>
<feature type="domain" description="Acyl-CoA oxidase C-alpha1" evidence="8">
    <location>
        <begin position="434"/>
        <end position="492"/>
    </location>
</feature>
<evidence type="ECO:0000256" key="1">
    <source>
        <dbReference type="ARBA" id="ARBA00001974"/>
    </source>
</evidence>
<sequence>MLITTTRPTLRELLFEDGVHTTHRHTITHPVFRHRPHATTEERWRLTYDRLRHVHDQLPFPAEHLANNPRHLAALHEWTSVVDGATATVAGIHYNLFLGSILDDQDSPPRDLTPFTNLTRTGTFLCTEEAHGNDASALETTATYDRATDAFTLHTPHPGAAKFMPNTSPAGGAKTAVVAARLLTNGRDEGVFLFLTPLTDSTGTPLPGITITPLPERIGSPVDHCTTTFTNVPLPRTSLIQGPHGRLQPDGTIKSLLGSPRKRFLTAIDRVTTGKLCMSASTLGGARAALTVAARYAEHRKVSAPTGGTTRIPISAYTTHHSRLLARVATAYAMTFLHRAVMDEWLSHSATGPVDAVGKADAAGKWLSHSATEPPAAAPSADQWLNHSPTEPLVPDQRLSHSSTEPPAATAQADQWPIHSPTHPLTPDRPAAERLVAIAKGWITYQARDIVTECRERCGARGLFPVNGLADYPANAEGAITAEGDNLAVWSKAGAEMLFAHDLAEEQPKATGAESVTDVTFLRRALSTAERHWHQTARTALRAPGTKGGAFARWNNAALPALTLVETHALAQASDAFARACTRADSPELTALHALFLLRHLQPYEGLLLAEGAFTPDQTRALPTARATLTTYLAPHLTTLTDAFDVPEEHLNSLPLLTP</sequence>
<evidence type="ECO:0000313" key="9">
    <source>
        <dbReference type="EMBL" id="MDX2966238.1"/>
    </source>
</evidence>
<dbReference type="GeneID" id="69809746"/>